<dbReference type="InterPro" id="IPR000595">
    <property type="entry name" value="cNMP-bd_dom"/>
</dbReference>
<dbReference type="InterPro" id="IPR018490">
    <property type="entry name" value="cNMP-bd_dom_sf"/>
</dbReference>
<dbReference type="InterPro" id="IPR014710">
    <property type="entry name" value="RmlC-like_jellyroll"/>
</dbReference>
<protein>
    <submittedName>
        <fullName evidence="2">Transcriptional regulator SdrP</fullName>
    </submittedName>
</protein>
<proteinExistence type="predicted"/>
<evidence type="ECO:0000313" key="2">
    <source>
        <dbReference type="EMBL" id="TSE29488.1"/>
    </source>
</evidence>
<dbReference type="SUPFAM" id="SSF51206">
    <property type="entry name" value="cAMP-binding domain-like"/>
    <property type="match status" value="1"/>
</dbReference>
<dbReference type="Gene3D" id="2.60.120.10">
    <property type="entry name" value="Jelly Rolls"/>
    <property type="match status" value="1"/>
</dbReference>
<dbReference type="Proteomes" id="UP000318294">
    <property type="component" value="Unassembled WGS sequence"/>
</dbReference>
<comment type="caution">
    <text evidence="2">The sequence shown here is derived from an EMBL/GenBank/DDBJ whole genome shotgun (WGS) entry which is preliminary data.</text>
</comment>
<reference evidence="2 3" key="1">
    <citation type="submission" date="2019-07" db="EMBL/GenBank/DDBJ databases">
        <title>Tepidimonas charontis SPSP-6 draft genome.</title>
        <authorList>
            <person name="Da Costa M.S."/>
            <person name="Froufe H.J.C."/>
            <person name="Egas C."/>
            <person name="Albuquerque L."/>
        </authorList>
    </citation>
    <scope>NUCLEOTIDE SEQUENCE [LARGE SCALE GENOMIC DNA]</scope>
    <source>
        <strain evidence="2 3">SPSP-6</strain>
    </source>
</reference>
<name>A0A554X0Z6_9BURK</name>
<dbReference type="EMBL" id="VJON01000067">
    <property type="protein sequence ID" value="TSE29488.1"/>
    <property type="molecule type" value="Genomic_DNA"/>
</dbReference>
<feature type="domain" description="Cyclic nucleotide-binding" evidence="1">
    <location>
        <begin position="20"/>
        <end position="87"/>
    </location>
</feature>
<dbReference type="Pfam" id="PF00027">
    <property type="entry name" value="cNMP_binding"/>
    <property type="match status" value="1"/>
</dbReference>
<dbReference type="RefSeq" id="WP_144329408.1">
    <property type="nucleotide sequence ID" value="NZ_VJON01000067.1"/>
</dbReference>
<organism evidence="2 3">
    <name type="scientific">Tepidimonas charontis</name>
    <dbReference type="NCBI Taxonomy" id="2267262"/>
    <lineage>
        <taxon>Bacteria</taxon>
        <taxon>Pseudomonadati</taxon>
        <taxon>Pseudomonadota</taxon>
        <taxon>Betaproteobacteria</taxon>
        <taxon>Burkholderiales</taxon>
        <taxon>Tepidimonas</taxon>
    </lineage>
</organism>
<evidence type="ECO:0000259" key="1">
    <source>
        <dbReference type="Pfam" id="PF00027"/>
    </source>
</evidence>
<accession>A0A554X0Z6</accession>
<sequence>MADTATTSTDATAHTLPSLLPRGAVLFDAGDVGGCWRVQRGIVRLDRPTADGPVLVMLALPGDWLGADSLCHHPHQWRATAVTPVSLQPCAPRDEVERRHWLVEALLQLPQRCHDMARLRTGPVAARLAAFLALLQGSAAPLSVVGPSDVHALREALPPLRVLADLVDAKHETVCRVLGQLLPRSREGYAMLAAA</sequence>
<evidence type="ECO:0000313" key="3">
    <source>
        <dbReference type="Proteomes" id="UP000318294"/>
    </source>
</evidence>
<gene>
    <name evidence="2" type="ORF">Tchar_02576</name>
</gene>
<dbReference type="OrthoDB" id="5297329at2"/>
<dbReference type="AlphaFoldDB" id="A0A554X0Z6"/>
<keyword evidence="3" id="KW-1185">Reference proteome</keyword>